<feature type="compositionally biased region" description="Low complexity" evidence="1">
    <location>
        <begin position="419"/>
        <end position="432"/>
    </location>
</feature>
<feature type="compositionally biased region" description="Basic and acidic residues" evidence="1">
    <location>
        <begin position="103"/>
        <end position="115"/>
    </location>
</feature>
<dbReference type="OrthoDB" id="2530521at2759"/>
<accession>A0A511KD21</accession>
<dbReference type="Gene3D" id="2.20.70.10">
    <property type="match status" value="1"/>
</dbReference>
<feature type="compositionally biased region" description="Basic and acidic residues" evidence="1">
    <location>
        <begin position="697"/>
        <end position="718"/>
    </location>
</feature>
<feature type="compositionally biased region" description="Basic and acidic residues" evidence="1">
    <location>
        <begin position="642"/>
        <end position="657"/>
    </location>
</feature>
<reference evidence="3 4" key="1">
    <citation type="submission" date="2019-07" db="EMBL/GenBank/DDBJ databases">
        <title>Rhodotorula toruloides NBRC10032 genome sequencing.</title>
        <authorList>
            <person name="Shida Y."/>
            <person name="Takaku H."/>
            <person name="Ogasawara W."/>
            <person name="Mori K."/>
        </authorList>
    </citation>
    <scope>NUCLEOTIDE SEQUENCE [LARGE SCALE GENOMIC DNA]</scope>
    <source>
        <strain evidence="3 4">NBRC10032</strain>
    </source>
</reference>
<dbReference type="Pfam" id="PF00397">
    <property type="entry name" value="WW"/>
    <property type="match status" value="1"/>
</dbReference>
<feature type="compositionally biased region" description="Pro residues" evidence="1">
    <location>
        <begin position="157"/>
        <end position="166"/>
    </location>
</feature>
<dbReference type="SMART" id="SM00456">
    <property type="entry name" value="WW"/>
    <property type="match status" value="1"/>
</dbReference>
<feature type="compositionally biased region" description="Low complexity" evidence="1">
    <location>
        <begin position="81"/>
        <end position="101"/>
    </location>
</feature>
<organism evidence="3 4">
    <name type="scientific">Rhodotorula toruloides</name>
    <name type="common">Yeast</name>
    <name type="synonym">Rhodosporidium toruloides</name>
    <dbReference type="NCBI Taxonomy" id="5286"/>
    <lineage>
        <taxon>Eukaryota</taxon>
        <taxon>Fungi</taxon>
        <taxon>Dikarya</taxon>
        <taxon>Basidiomycota</taxon>
        <taxon>Pucciniomycotina</taxon>
        <taxon>Microbotryomycetes</taxon>
        <taxon>Sporidiobolales</taxon>
        <taxon>Sporidiobolaceae</taxon>
        <taxon>Rhodotorula</taxon>
    </lineage>
</organism>
<feature type="compositionally biased region" description="Basic and acidic residues" evidence="1">
    <location>
        <begin position="514"/>
        <end position="580"/>
    </location>
</feature>
<dbReference type="InterPro" id="IPR001202">
    <property type="entry name" value="WW_dom"/>
</dbReference>
<gene>
    <name evidence="3" type="ORF">Rt10032_c04g1902</name>
</gene>
<feature type="compositionally biased region" description="Basic and acidic residues" evidence="1">
    <location>
        <begin position="408"/>
        <end position="418"/>
    </location>
</feature>
<feature type="compositionally biased region" description="Low complexity" evidence="1">
    <location>
        <begin position="672"/>
        <end position="682"/>
    </location>
</feature>
<feature type="compositionally biased region" description="Acidic residues" evidence="1">
    <location>
        <begin position="1"/>
        <end position="14"/>
    </location>
</feature>
<feature type="domain" description="WW" evidence="2">
    <location>
        <begin position="114"/>
        <end position="148"/>
    </location>
</feature>
<dbReference type="SUPFAM" id="SSF51045">
    <property type="entry name" value="WW domain"/>
    <property type="match status" value="1"/>
</dbReference>
<feature type="compositionally biased region" description="Pro residues" evidence="1">
    <location>
        <begin position="227"/>
        <end position="237"/>
    </location>
</feature>
<dbReference type="PROSITE" id="PS50020">
    <property type="entry name" value="WW_DOMAIN_2"/>
    <property type="match status" value="1"/>
</dbReference>
<sequence length="718" mass="75656">MNHDEELDFGEDELVPQVQQAADVLLDHHPTTHSSSRASDGARGGDRSANGSLNESGRNGGGSAAAGDQGVAGTSASKQLASTASETASAASTPPVSTSTTNKPHDETLDEKGNKLPEGWVSRVSKSTGRLYYRNTLLNTSEWDIPTRPAPASKGATPPPAAPAPQPAADELAPASSQVAPRPDLPAPVTREETQETRSAQQVEERKPRGHIHPDRLRLTSAEPVPAASPPTMPPTGPAADRNRAGAARYPPRRSSQSVNGRQPLPPPVMPPTAPSRRRAKAAVTAANLVPVAPRGPRAAAAAAAPESPATPTPAAGTPTTEAPARTSSADDRWAAPKAAEPVAPNGPRFAVRGAAARGDKDLPPHLAHVPSGPRFAGSAPTPLVDDRWAKTSSSRYSRPASPPPRAEPSDTGRERQDSLGATSSTSGSGLTQAEKLEQQRLARLAVVGGAAVPSQPARHGRSPKRERVEPALAPSANDRYAALPIGPGRGKRPPPVAAKGANAMPVGGGGWGDRARLAKEKMEREAEEERKREAERKAKEEEEKKKSEERAKQRKEAERREREALRAEEDARREQERRAAAYGSPRLFSTAAPSVRLLSVVALAVRLPLTGVLSTRLLTRAAVAAVRHLPRLAVPSVRLPSLDESKGGRDGEERRANGGPAPKADPPSNPPSLLSRLGSLPEKPSNKGGPAPLAKRLRDPDEVIKEDQEKRKRVAAE</sequence>
<feature type="region of interest" description="Disordered" evidence="1">
    <location>
        <begin position="1"/>
        <end position="589"/>
    </location>
</feature>
<feature type="compositionally biased region" description="Low complexity" evidence="1">
    <location>
        <begin position="442"/>
        <end position="453"/>
    </location>
</feature>
<evidence type="ECO:0000313" key="4">
    <source>
        <dbReference type="Proteomes" id="UP000321518"/>
    </source>
</evidence>
<feature type="compositionally biased region" description="Low complexity" evidence="1">
    <location>
        <begin position="293"/>
        <end position="327"/>
    </location>
</feature>
<feature type="compositionally biased region" description="Basic and acidic residues" evidence="1">
    <location>
        <begin position="203"/>
        <end position="218"/>
    </location>
</feature>
<dbReference type="Proteomes" id="UP000321518">
    <property type="component" value="Unassembled WGS sequence"/>
</dbReference>
<comment type="caution">
    <text evidence="3">The sequence shown here is derived from an EMBL/GenBank/DDBJ whole genome shotgun (WGS) entry which is preliminary data.</text>
</comment>
<dbReference type="AlphaFoldDB" id="A0A511KD21"/>
<dbReference type="InterPro" id="IPR036020">
    <property type="entry name" value="WW_dom_sf"/>
</dbReference>
<proteinExistence type="predicted"/>
<evidence type="ECO:0000313" key="3">
    <source>
        <dbReference type="EMBL" id="GEM07885.1"/>
    </source>
</evidence>
<protein>
    <submittedName>
        <fullName evidence="3">WW/Rsp5/WWP domain containing protein</fullName>
    </submittedName>
</protein>
<dbReference type="EMBL" id="BJWK01000004">
    <property type="protein sequence ID" value="GEM07885.1"/>
    <property type="molecule type" value="Genomic_DNA"/>
</dbReference>
<evidence type="ECO:0000259" key="2">
    <source>
        <dbReference type="PROSITE" id="PS50020"/>
    </source>
</evidence>
<evidence type="ECO:0000256" key="1">
    <source>
        <dbReference type="SAM" id="MobiDB-lite"/>
    </source>
</evidence>
<feature type="region of interest" description="Disordered" evidence="1">
    <location>
        <begin position="641"/>
        <end position="718"/>
    </location>
</feature>
<name>A0A511KD21_RHOTO</name>
<feature type="compositionally biased region" description="Pro residues" evidence="1">
    <location>
        <begin position="264"/>
        <end position="274"/>
    </location>
</feature>